<dbReference type="OrthoDB" id="9799970at2"/>
<sequence length="433" mass="47553">MNKKKNIIFSILFSCLIMLFLPPYRASADAGGELTAGNEKVTVTLTKPQEEPEPIHSLRFWLTVSATEGEMRQPTFTFSETVLQLQQPEGVCSAKVSGQDGTYVMDIILAFKNKRNIFAEDNVVIGTVDLQPSGGMYRVHTAFCAPSADGGQPVMRYINDSDLAVKAVPLTGTTSAVSTNIPDSTGYPDVPGYPVTPGVPGYPVTPDVPQNPTVPDTPQTPDGPSETPDTPQNPDDAAAFQDKTAPKLTASTKNKSSRVSFKWDAVAGADGYQIYRYDAQSKRYTRVKTIALADRTTYSKAMEYATAYKFRVRAFDTSADGTRIYGKFSSYVKVTTAPAKVAKLSVSQQKTGKAVLKWETAQSVEGYQIYRSTKKNGTYTRVKTVKNGNTGKYSEIIRKRGKTYYYKVRAYVTQADGTRRYGSFSNVKKLATR</sequence>
<dbReference type="PATRIC" id="fig|1235802.3.peg.2500"/>
<feature type="compositionally biased region" description="Polar residues" evidence="1">
    <location>
        <begin position="174"/>
        <end position="183"/>
    </location>
</feature>
<dbReference type="STRING" id="1235802.C823_02362"/>
<feature type="compositionally biased region" description="Low complexity" evidence="1">
    <location>
        <begin position="186"/>
        <end position="208"/>
    </location>
</feature>
<feature type="signal peptide" evidence="2">
    <location>
        <begin position="1"/>
        <end position="28"/>
    </location>
</feature>
<dbReference type="InterPro" id="IPR003961">
    <property type="entry name" value="FN3_dom"/>
</dbReference>
<keyword evidence="4" id="KW-1185">Reference proteome</keyword>
<name>N2AL50_9FIRM</name>
<organism evidence="3 4">
    <name type="scientific">Eubacterium plexicaudatum ASF492</name>
    <dbReference type="NCBI Taxonomy" id="1235802"/>
    <lineage>
        <taxon>Bacteria</taxon>
        <taxon>Bacillati</taxon>
        <taxon>Bacillota</taxon>
        <taxon>Clostridia</taxon>
        <taxon>Eubacteriales</taxon>
        <taxon>Eubacteriaceae</taxon>
        <taxon>Eubacterium</taxon>
    </lineage>
</organism>
<dbReference type="HOGENOM" id="CLU_632743_0_0_9"/>
<gene>
    <name evidence="3" type="ORF">C823_02362</name>
</gene>
<dbReference type="CDD" id="cd00063">
    <property type="entry name" value="FN3"/>
    <property type="match status" value="1"/>
</dbReference>
<feature type="compositionally biased region" description="Polar residues" evidence="1">
    <location>
        <begin position="210"/>
        <end position="233"/>
    </location>
</feature>
<dbReference type="InterPro" id="IPR013783">
    <property type="entry name" value="Ig-like_fold"/>
</dbReference>
<evidence type="ECO:0008006" key="5">
    <source>
        <dbReference type="Google" id="ProtNLM"/>
    </source>
</evidence>
<accession>N2AL50</accession>
<dbReference type="Gene3D" id="2.60.40.10">
    <property type="entry name" value="Immunoglobulins"/>
    <property type="match status" value="2"/>
</dbReference>
<dbReference type="AlphaFoldDB" id="N2AL50"/>
<comment type="caution">
    <text evidence="3">The sequence shown here is derived from an EMBL/GenBank/DDBJ whole genome shotgun (WGS) entry which is preliminary data.</text>
</comment>
<evidence type="ECO:0000256" key="2">
    <source>
        <dbReference type="SAM" id="SignalP"/>
    </source>
</evidence>
<evidence type="ECO:0000256" key="1">
    <source>
        <dbReference type="SAM" id="MobiDB-lite"/>
    </source>
</evidence>
<evidence type="ECO:0000313" key="4">
    <source>
        <dbReference type="Proteomes" id="UP000012589"/>
    </source>
</evidence>
<reference evidence="3 4" key="1">
    <citation type="journal article" date="2014" name="Genome Announc.">
        <title>Draft genome sequences of the altered schaedler flora, a defined bacterial community from gnotobiotic mice.</title>
        <authorList>
            <person name="Wannemuehler M.J."/>
            <person name="Overstreet A.M."/>
            <person name="Ward D.V."/>
            <person name="Phillips G.J."/>
        </authorList>
    </citation>
    <scope>NUCLEOTIDE SEQUENCE [LARGE SCALE GENOMIC DNA]</scope>
    <source>
        <strain evidence="3 4">ASF492</strain>
    </source>
</reference>
<dbReference type="EMBL" id="AQFT01000072">
    <property type="protein sequence ID" value="EMZ27238.1"/>
    <property type="molecule type" value="Genomic_DNA"/>
</dbReference>
<proteinExistence type="predicted"/>
<feature type="region of interest" description="Disordered" evidence="1">
    <location>
        <begin position="174"/>
        <end position="238"/>
    </location>
</feature>
<dbReference type="Proteomes" id="UP000012589">
    <property type="component" value="Unassembled WGS sequence"/>
</dbReference>
<protein>
    <recommendedName>
        <fullName evidence="5">Fibronectin type-III domain-containing protein</fullName>
    </recommendedName>
</protein>
<dbReference type="eggNOG" id="COG4733">
    <property type="taxonomic scope" value="Bacteria"/>
</dbReference>
<evidence type="ECO:0000313" key="3">
    <source>
        <dbReference type="EMBL" id="EMZ27238.1"/>
    </source>
</evidence>
<keyword evidence="2" id="KW-0732">Signal</keyword>
<feature type="chain" id="PRO_5004113971" description="Fibronectin type-III domain-containing protein" evidence="2">
    <location>
        <begin position="29"/>
        <end position="433"/>
    </location>
</feature>
<dbReference type="SUPFAM" id="SSF49265">
    <property type="entry name" value="Fibronectin type III"/>
    <property type="match status" value="1"/>
</dbReference>
<dbReference type="InterPro" id="IPR036116">
    <property type="entry name" value="FN3_sf"/>
</dbReference>